<reference evidence="2 3" key="1">
    <citation type="submission" date="2019-06" db="EMBL/GenBank/DDBJ databases">
        <title>Draft genomes of female and male turbot (Scophthalmus maximus).</title>
        <authorList>
            <person name="Xu H."/>
            <person name="Xu X.-W."/>
            <person name="Shao C."/>
            <person name="Chen S."/>
        </authorList>
    </citation>
    <scope>NUCLEOTIDE SEQUENCE [LARGE SCALE GENOMIC DNA]</scope>
    <source>
        <strain evidence="2">Ysfricsl-2016a</strain>
        <tissue evidence="2">Blood</tissue>
    </source>
</reference>
<accession>A0A6A4RSM7</accession>
<dbReference type="EMBL" id="VEVO01000031">
    <property type="protein sequence ID" value="KAF0022360.1"/>
    <property type="molecule type" value="Genomic_DNA"/>
</dbReference>
<sequence>MLTDANEPGGGSRTDSSRGGGDDSSSRSFLFRDSFTGTTVFFFFHPRQTRFIFIKKTADVSRQKADAFILHVLSFYMSADEKTDHDDTKNHFNISVTLTHARENRTELLTSLETVLYFSLNVKCHILRVTTTQLLYLFVGYKEKLIQYVNKDGTPALRSSY</sequence>
<evidence type="ECO:0000256" key="1">
    <source>
        <dbReference type="SAM" id="MobiDB-lite"/>
    </source>
</evidence>
<evidence type="ECO:0000313" key="2">
    <source>
        <dbReference type="EMBL" id="KAF0022360.1"/>
    </source>
</evidence>
<proteinExistence type="predicted"/>
<comment type="caution">
    <text evidence="2">The sequence shown here is derived from an EMBL/GenBank/DDBJ whole genome shotgun (WGS) entry which is preliminary data.</text>
</comment>
<gene>
    <name evidence="2" type="ORF">F2P81_025396</name>
</gene>
<feature type="region of interest" description="Disordered" evidence="1">
    <location>
        <begin position="1"/>
        <end position="26"/>
    </location>
</feature>
<protein>
    <submittedName>
        <fullName evidence="2">Uncharacterized protein</fullName>
    </submittedName>
</protein>
<evidence type="ECO:0000313" key="3">
    <source>
        <dbReference type="Proteomes" id="UP000438429"/>
    </source>
</evidence>
<dbReference type="Proteomes" id="UP000438429">
    <property type="component" value="Unassembled WGS sequence"/>
</dbReference>
<name>A0A6A4RSM7_SCOMX</name>
<organism evidence="2 3">
    <name type="scientific">Scophthalmus maximus</name>
    <name type="common">Turbot</name>
    <name type="synonym">Psetta maxima</name>
    <dbReference type="NCBI Taxonomy" id="52904"/>
    <lineage>
        <taxon>Eukaryota</taxon>
        <taxon>Metazoa</taxon>
        <taxon>Chordata</taxon>
        <taxon>Craniata</taxon>
        <taxon>Vertebrata</taxon>
        <taxon>Euteleostomi</taxon>
        <taxon>Actinopterygii</taxon>
        <taxon>Neopterygii</taxon>
        <taxon>Teleostei</taxon>
        <taxon>Neoteleostei</taxon>
        <taxon>Acanthomorphata</taxon>
        <taxon>Carangaria</taxon>
        <taxon>Pleuronectiformes</taxon>
        <taxon>Pleuronectoidei</taxon>
        <taxon>Scophthalmidae</taxon>
        <taxon>Scophthalmus</taxon>
    </lineage>
</organism>
<dbReference type="AlphaFoldDB" id="A0A6A4RSM7"/>